<feature type="region of interest" description="Disordered" evidence="1">
    <location>
        <begin position="89"/>
        <end position="112"/>
    </location>
</feature>
<comment type="caution">
    <text evidence="2">The sequence shown here is derived from an EMBL/GenBank/DDBJ whole genome shotgun (WGS) entry which is preliminary data.</text>
</comment>
<name>A0ABV0GL75_9BURK</name>
<keyword evidence="3" id="KW-1185">Reference proteome</keyword>
<gene>
    <name evidence="2" type="ORF">ABDJ40_24015</name>
</gene>
<proteinExistence type="predicted"/>
<dbReference type="RefSeq" id="WP_347613572.1">
    <property type="nucleotide sequence ID" value="NZ_JBDPZC010000021.1"/>
</dbReference>
<protein>
    <submittedName>
        <fullName evidence="2">Uncharacterized protein</fullName>
    </submittedName>
</protein>
<organism evidence="2 3">
    <name type="scientific">Roseateles flavus</name>
    <dbReference type="NCBI Taxonomy" id="3149041"/>
    <lineage>
        <taxon>Bacteria</taxon>
        <taxon>Pseudomonadati</taxon>
        <taxon>Pseudomonadota</taxon>
        <taxon>Betaproteobacteria</taxon>
        <taxon>Burkholderiales</taxon>
        <taxon>Sphaerotilaceae</taxon>
        <taxon>Roseateles</taxon>
    </lineage>
</organism>
<evidence type="ECO:0000313" key="2">
    <source>
        <dbReference type="EMBL" id="MEO3715852.1"/>
    </source>
</evidence>
<evidence type="ECO:0000313" key="3">
    <source>
        <dbReference type="Proteomes" id="UP001462640"/>
    </source>
</evidence>
<dbReference type="EMBL" id="JBDPZC010000021">
    <property type="protein sequence ID" value="MEO3715852.1"/>
    <property type="molecule type" value="Genomic_DNA"/>
</dbReference>
<evidence type="ECO:0000256" key="1">
    <source>
        <dbReference type="SAM" id="MobiDB-lite"/>
    </source>
</evidence>
<accession>A0ABV0GL75</accession>
<reference evidence="2 3" key="1">
    <citation type="submission" date="2024-05" db="EMBL/GenBank/DDBJ databases">
        <title>Roseateles sp. 2.12 16S ribosomal RNA gene Genome sequencing and assembly.</title>
        <authorList>
            <person name="Woo H."/>
        </authorList>
    </citation>
    <scope>NUCLEOTIDE SEQUENCE [LARGE SCALE GENOMIC DNA]</scope>
    <source>
        <strain evidence="2 3">2.12</strain>
    </source>
</reference>
<dbReference type="Proteomes" id="UP001462640">
    <property type="component" value="Unassembled WGS sequence"/>
</dbReference>
<sequence>MPAPGREAAEQEVQALARGEVEAVLVDQARQRGAEGRGELEVILGGEAAGEAAADIGLVDLRERRVAVAASAEVIGPAQGREVVGREAREREAGKAQGGGVFVQREPQPDIDRLRGTDGADLLQVLQLAVGQSCPGELGEQAGGGGAQAALDGI</sequence>